<evidence type="ECO:0000313" key="3">
    <source>
        <dbReference type="Proteomes" id="UP000237271"/>
    </source>
</evidence>
<dbReference type="AlphaFoldDB" id="A0A2P4XYA5"/>
<proteinExistence type="predicted"/>
<name>A0A2P4XYA5_9STRA</name>
<comment type="caution">
    <text evidence="2">The sequence shown here is derived from an EMBL/GenBank/DDBJ whole genome shotgun (WGS) entry which is preliminary data.</text>
</comment>
<feature type="region of interest" description="Disordered" evidence="1">
    <location>
        <begin position="13"/>
        <end position="47"/>
    </location>
</feature>
<evidence type="ECO:0000256" key="1">
    <source>
        <dbReference type="SAM" id="MobiDB-lite"/>
    </source>
</evidence>
<dbReference type="EMBL" id="NCKW01006945">
    <property type="protein sequence ID" value="POM70532.1"/>
    <property type="molecule type" value="Genomic_DNA"/>
</dbReference>
<gene>
    <name evidence="2" type="ORF">PHPALM_13009</name>
</gene>
<dbReference type="OrthoDB" id="126603at2759"/>
<protein>
    <submittedName>
        <fullName evidence="2">Uncharacterized protein</fullName>
    </submittedName>
</protein>
<reference evidence="2 3" key="1">
    <citation type="journal article" date="2017" name="Genome Biol. Evol.">
        <title>Phytophthora megakarya and P. palmivora, closely related causal agents of cacao black pod rot, underwent increases in genome sizes and gene numbers by different mechanisms.</title>
        <authorList>
            <person name="Ali S.S."/>
            <person name="Shao J."/>
            <person name="Lary D.J."/>
            <person name="Kronmiller B."/>
            <person name="Shen D."/>
            <person name="Strem M.D."/>
            <person name="Amoako-Attah I."/>
            <person name="Akrofi A.Y."/>
            <person name="Begoude B.A."/>
            <person name="Ten Hoopen G.M."/>
            <person name="Coulibaly K."/>
            <person name="Kebe B.I."/>
            <person name="Melnick R.L."/>
            <person name="Guiltinan M.J."/>
            <person name="Tyler B.M."/>
            <person name="Meinhardt L.W."/>
            <person name="Bailey B.A."/>
        </authorList>
    </citation>
    <scope>NUCLEOTIDE SEQUENCE [LARGE SCALE GENOMIC DNA]</scope>
    <source>
        <strain evidence="3">sbr112.9</strain>
    </source>
</reference>
<feature type="region of interest" description="Disordered" evidence="1">
    <location>
        <begin position="63"/>
        <end position="89"/>
    </location>
</feature>
<feature type="compositionally biased region" description="Polar residues" evidence="1">
    <location>
        <begin position="14"/>
        <end position="41"/>
    </location>
</feature>
<organism evidence="2 3">
    <name type="scientific">Phytophthora palmivora</name>
    <dbReference type="NCBI Taxonomy" id="4796"/>
    <lineage>
        <taxon>Eukaryota</taxon>
        <taxon>Sar</taxon>
        <taxon>Stramenopiles</taxon>
        <taxon>Oomycota</taxon>
        <taxon>Peronosporomycetes</taxon>
        <taxon>Peronosporales</taxon>
        <taxon>Peronosporaceae</taxon>
        <taxon>Phytophthora</taxon>
    </lineage>
</organism>
<keyword evidence="3" id="KW-1185">Reference proteome</keyword>
<dbReference type="Proteomes" id="UP000237271">
    <property type="component" value="Unassembled WGS sequence"/>
</dbReference>
<accession>A0A2P4XYA5</accession>
<sequence length="172" mass="18718">MAVEAGEVAIAVATTSTSQENGASSLDATPTPTKRQSNTSLPLEDRNPLDFAKCTRITVPAARANTTSTHPAHRQARVSLDASSESGEPEQADQHWLQLVVQPIVKDTVGQRDNSGKLLEVFAANGSTFSDIKHKLWDKFSSRVKRIAVKLDDTWTQEDPTEAAWSKAMAFK</sequence>
<evidence type="ECO:0000313" key="2">
    <source>
        <dbReference type="EMBL" id="POM70532.1"/>
    </source>
</evidence>